<dbReference type="InterPro" id="IPR011050">
    <property type="entry name" value="Pectin_lyase_fold/virulence"/>
</dbReference>
<evidence type="ECO:0000256" key="1">
    <source>
        <dbReference type="ARBA" id="ARBA00004613"/>
    </source>
</evidence>
<sequence length="2558" mass="262442">MKPQFPLRPLVLAIASALPLLMGAPAFANPENAKIIHGSADIQQVGKMLTIKNTPNAIIEWQKFNIAKDEATRFQQESAKSIVLNRVSGIDPSQILGQLSSNGRVFLINRNGLLVGKDARIDTAGFVASTLDMKNDDFINGRYRFNGEGGKIAVEGMIRSQNGDVFLISPDIKNTGLIEASNGNVVLAAGKSVEIVSLSLEGLRFTLQAPMDSVINLGQIKGDAVGLFAGTLKHSGDIRAVRAEQVGGKVLLRASDKIETSSASRIDASGAVAGQVTLDAGPAGTLLASGQISATGLKGGEVQLLGRHVGVFDHADIDASGQQAGGSILVGGDYQGKNNLIPNSEASYTSADSTLRADALANGDGGKVIVWADKTTRVNGRISAKGGALGGDGGLIETSGKDYLDFKAKADTSAPAGKAGTLLLDPNNITIATTGTPVTSSDALGVFDNSSEQNSSYVLTGDIDNALANNNVTVKSSGTISLATSYTYNSSRSLTLDASNGYPESKGITTTVASEPAIYNAITNNGSGDIILKTAQNAIETGAITTNGNISLEALSLTLNGTITSGSNKKISIKALGEIEFDDGTDNSKMQLNTAALAKLSTSNLEFKTDNTVTIKQAIDRTGKNLSIYGKTGISQSSSHSGTNYITASHLSVSTLSPAPTGSAYIIDLGKVANRIDQFSSKSEGPVYLKNDKPLEIVAHPDLTSSSKMGNQSWIENNGNISQSAAITLSTNANFPSLSLYTSSGNINLDNSNNSIARLTAKTASSGAGITLKNNTDLTLITDSSTGRSGGDSTSNISDLKGVSTNNGAISIENSGSVTFSGIEVNAGTANARIITTAANKSITIPTSSLSGDKKITAGNITLQADHINLTDNTEGAVYGSLAASGGTVTLLPVTSGTSVQIGGTSRSGFGITQNEFQNITANTIKVGSTSYQMGAVDIASLDLLTSSPNTVLEIYSMSSINQSGRIKAKGLMAKGSGITLTNTGNVFNDGISLNASSDINIDYSGILNLGFVGYTDGLVSSNDINASSSGNIVINKNISAKNLTLNTTGGSISQSGGIITANKITATSANAISLGQDNKTDTLSASNNSGDISIKNGKALTVSSLKGNGNIDLNIAGDLLINGELSATNTSTINLKAANLSEGSSGSITAANLNITATGAVALDKTNQISKAAISGSSLNLNNNQALTLGVINTGSGDVKVSNAGSILLNDTLTANTANISSDNNIDTSNTINVSTAIFNTTNKFSQSGKINSSTSTINAGNLELNGIINADTATLSANKNDITLGGSILSKTSTISATAGSISELSTGVINSNKLNATAATGITLEKNNTIDSASLKTTKGNVSLNNGKVLSLEQSSAEQFKLINSEGLVLKGNLSASQIDITAKSMSDSATATLTGNAKISSTGDIVLNNSTHTLSTLAASTSGDLILKNKGALSLLEIKANGVNISNEGKLSTDGSFSSTDISQLQSGTGISINNTVTGKNINLKTDQFNMGSQGKIDTTDFIYTPITADTVKVSLGGSTKTNTGIELLQSDFDRIKASKIIIGDTKGNKVGDTQIKGFNTGSADLFINSSGALSQSNGGKLISKTLNVQAASIKLTEENTVDQFIPVSNGDIFFSNSTTLALGAIKTSGLLAINSKGNIGVNEQISAQSVAFNASGNVSEIANGSINTEQLAINADSGIKLENSNKISQTILTSQTGDISLNNNSALFLSDVIANQLKIKNSEVLLIGGTLNANKSEISGSSVSDNSKAQLMGDVVIKSAGDIILNNATHTINKVSASAAGIFSLKNKTDLSLQEISTKNLQINSDGKIAVDGVLSNTDLARLQAAGGITINNKINSKNISFVSDKLAMGSQAQIEGSEFFYTPLSNNNVKVFLGGNSQSDTGFVLNNSDLSRIKSASIIIGDAKGNKTGDMLISGFSIGDGSLTLNSTGDIRQTAGGVINAKSLNAQSASINLGEANTVDIFSPTSSGDIVFANTKTLALGAINTAGQLQISTDGNLGINDGIIAKNISLKANSGTIISLASGILSTDNLSATAGKGIKLDNENTINQASLSSAAGDISINNARALTLGETSSNANLRISTKGNLTGAGVISSKTLNAKASGDITLEKENVIDQARLISDSGNISLVNNKALALEGSSSNGDIKINNTGDLNIKGNISAKQLQFKILNGKLTEASDAQLSATTFVADAELGIDLQNNNTFDTAGLKSKGNINFSNSKSIDLAGVVSGESVNINSADTLKLNDQLQGGTVILKANSIIDSSQAKIKTNSLQSIGLNQISLDKGNHSISQFSASSSGDISLLNNTDLTVQAINGKGSVLIDNQGTLSVISPFSADDTSLLSKGVLRINSGSFKSTGTIKLTSRDTGANNDNIIQNTDLIAAGDIKVNANDTFIQNANLIAGATQAQLNSGSNNGARAGAQRGVKGTTGEISVDAAVIQVAKGVKAISASGGAISYGSARTISNNISPDQIQTTGAVNKIGKNLDSPLLNNLPLTASPEQVEQIVKIIVLQNQDQQSHFQIIGTGQLPFEAKKPEELEPPKETIRVAGEDDANCP</sequence>
<dbReference type="NCBIfam" id="TIGR01901">
    <property type="entry name" value="adhes_NPXG"/>
    <property type="match status" value="1"/>
</dbReference>
<evidence type="ECO:0000256" key="5">
    <source>
        <dbReference type="SAM" id="SignalP"/>
    </source>
</evidence>
<dbReference type="EMBL" id="JAAOLX010000003">
    <property type="protein sequence ID" value="NHQ85737.1"/>
    <property type="molecule type" value="Genomic_DNA"/>
</dbReference>
<feature type="compositionally biased region" description="Basic and acidic residues" evidence="4">
    <location>
        <begin position="2536"/>
        <end position="2551"/>
    </location>
</feature>
<dbReference type="PANTHER" id="PTHR12338:SF8">
    <property type="entry name" value="HEME_HEMOPEXIN-BINDING PROTEIN"/>
    <property type="match status" value="1"/>
</dbReference>
<name>A0ABX0KUB5_9NEIS</name>
<keyword evidence="3 5" id="KW-0732">Signal</keyword>
<reference evidence="7 8" key="1">
    <citation type="submission" date="2020-03" db="EMBL/GenBank/DDBJ databases">
        <title>Draft genome sequence of environmentally isolated violet-colored cultures.</title>
        <authorList>
            <person name="Wilson H.S."/>
        </authorList>
    </citation>
    <scope>NUCLEOTIDE SEQUENCE [LARGE SCALE GENOMIC DNA]</scope>
    <source>
        <strain evidence="7 8">HSC-16F04</strain>
    </source>
</reference>
<accession>A0ABX0KUB5</accession>
<feature type="chain" id="PRO_5045774816" evidence="5">
    <location>
        <begin position="29"/>
        <end position="2558"/>
    </location>
</feature>
<dbReference type="Proteomes" id="UP000712570">
    <property type="component" value="Unassembled WGS sequence"/>
</dbReference>
<keyword evidence="2" id="KW-0964">Secreted</keyword>
<evidence type="ECO:0000313" key="8">
    <source>
        <dbReference type="Proteomes" id="UP000712570"/>
    </source>
</evidence>
<gene>
    <name evidence="7" type="ORF">HA050_06340</name>
</gene>
<keyword evidence="8" id="KW-1185">Reference proteome</keyword>
<organism evidence="7 8">
    <name type="scientific">Iodobacter violaceini</name>
    <dbReference type="NCBI Taxonomy" id="3044271"/>
    <lineage>
        <taxon>Bacteria</taxon>
        <taxon>Pseudomonadati</taxon>
        <taxon>Pseudomonadota</taxon>
        <taxon>Betaproteobacteria</taxon>
        <taxon>Neisseriales</taxon>
        <taxon>Chitinibacteraceae</taxon>
        <taxon>Iodobacter</taxon>
    </lineage>
</organism>
<dbReference type="InterPro" id="IPR050909">
    <property type="entry name" value="Bact_Autotransporter_VF"/>
</dbReference>
<dbReference type="InterPro" id="IPR012334">
    <property type="entry name" value="Pectin_lyas_fold"/>
</dbReference>
<dbReference type="Pfam" id="PF05860">
    <property type="entry name" value="TPS"/>
    <property type="match status" value="1"/>
</dbReference>
<feature type="region of interest" description="Disordered" evidence="4">
    <location>
        <begin position="2536"/>
        <end position="2558"/>
    </location>
</feature>
<feature type="domain" description="Filamentous haemagglutinin FhaB/tRNA nuclease CdiA-like TPS" evidence="6">
    <location>
        <begin position="26"/>
        <end position="137"/>
    </location>
</feature>
<evidence type="ECO:0000256" key="2">
    <source>
        <dbReference type="ARBA" id="ARBA00022525"/>
    </source>
</evidence>
<proteinExistence type="predicted"/>
<dbReference type="SUPFAM" id="SSF51126">
    <property type="entry name" value="Pectin lyase-like"/>
    <property type="match status" value="1"/>
</dbReference>
<dbReference type="PANTHER" id="PTHR12338">
    <property type="entry name" value="AUTOTRANSPORTER"/>
    <property type="match status" value="1"/>
</dbReference>
<evidence type="ECO:0000259" key="6">
    <source>
        <dbReference type="SMART" id="SM00912"/>
    </source>
</evidence>
<evidence type="ECO:0000256" key="4">
    <source>
        <dbReference type="SAM" id="MobiDB-lite"/>
    </source>
</evidence>
<dbReference type="InterPro" id="IPR008638">
    <property type="entry name" value="FhaB/CdiA-like_TPS"/>
</dbReference>
<dbReference type="RefSeq" id="WP_166823574.1">
    <property type="nucleotide sequence ID" value="NZ_JAAOLX010000003.1"/>
</dbReference>
<feature type="signal peptide" evidence="5">
    <location>
        <begin position="1"/>
        <end position="28"/>
    </location>
</feature>
<comment type="caution">
    <text evidence="7">The sequence shown here is derived from an EMBL/GenBank/DDBJ whole genome shotgun (WGS) entry which is preliminary data.</text>
</comment>
<comment type="subcellular location">
    <subcellularLocation>
        <location evidence="1">Secreted</location>
    </subcellularLocation>
</comment>
<dbReference type="Gene3D" id="2.160.20.10">
    <property type="entry name" value="Single-stranded right-handed beta-helix, Pectin lyase-like"/>
    <property type="match status" value="1"/>
</dbReference>
<evidence type="ECO:0000313" key="7">
    <source>
        <dbReference type="EMBL" id="NHQ85737.1"/>
    </source>
</evidence>
<protein>
    <submittedName>
        <fullName evidence="7">Filamentous hemagglutinin N-terminal domain-containing protein</fullName>
    </submittedName>
</protein>
<evidence type="ECO:0000256" key="3">
    <source>
        <dbReference type="ARBA" id="ARBA00022729"/>
    </source>
</evidence>
<dbReference type="SMART" id="SM00912">
    <property type="entry name" value="Haemagg_act"/>
    <property type="match status" value="1"/>
</dbReference>